<dbReference type="OrthoDB" id="5948193at2"/>
<protein>
    <recommendedName>
        <fullName evidence="1">XAC0095-like domain-containing protein</fullName>
    </recommendedName>
</protein>
<evidence type="ECO:0000313" key="2">
    <source>
        <dbReference type="EMBL" id="RXR05311.1"/>
    </source>
</evidence>
<feature type="domain" description="XAC0095-like" evidence="1">
    <location>
        <begin position="13"/>
        <end position="76"/>
    </location>
</feature>
<dbReference type="RefSeq" id="WP_129471315.1">
    <property type="nucleotide sequence ID" value="NZ_SAWZ01000005.1"/>
</dbReference>
<dbReference type="Pfam" id="PF26642">
    <property type="entry name" value="XAC0095_dom"/>
    <property type="match status" value="1"/>
</dbReference>
<gene>
    <name evidence="2" type="ORF">EPA99_11260</name>
</gene>
<keyword evidence="3" id="KW-1185">Reference proteome</keyword>
<dbReference type="AlphaFoldDB" id="A0A4Q1JUC7"/>
<evidence type="ECO:0000313" key="3">
    <source>
        <dbReference type="Proteomes" id="UP000289784"/>
    </source>
</evidence>
<dbReference type="Proteomes" id="UP000289784">
    <property type="component" value="Unassembled WGS sequence"/>
</dbReference>
<proteinExistence type="predicted"/>
<dbReference type="InterPro" id="IPR058099">
    <property type="entry name" value="T3SS_XAC0095_dom"/>
</dbReference>
<dbReference type="EMBL" id="SAWZ01000005">
    <property type="protein sequence ID" value="RXR05311.1"/>
    <property type="molecule type" value="Genomic_DNA"/>
</dbReference>
<organism evidence="2 3">
    <name type="scientific">Pseudoxanthomonas composti</name>
    <dbReference type="NCBI Taxonomy" id="2137479"/>
    <lineage>
        <taxon>Bacteria</taxon>
        <taxon>Pseudomonadati</taxon>
        <taxon>Pseudomonadota</taxon>
        <taxon>Gammaproteobacteria</taxon>
        <taxon>Lysobacterales</taxon>
        <taxon>Lysobacteraceae</taxon>
        <taxon>Pseudoxanthomonas</taxon>
    </lineage>
</organism>
<name>A0A4Q1JUC7_9GAMM</name>
<accession>A0A4Q1JUC7</accession>
<evidence type="ECO:0000259" key="1">
    <source>
        <dbReference type="Pfam" id="PF26642"/>
    </source>
</evidence>
<dbReference type="NCBIfam" id="NF047335">
    <property type="entry name" value="T3SS_XAC0095"/>
    <property type="match status" value="1"/>
</dbReference>
<sequence>MSHDHLDDEDTQDYPLPEDGQQLLRMLGTHLGFLARLAQPGSTDPLHKWTSQARQQELASGLRALSMQVEQRLKKVVPWARAEEQTAASTDDDSRAYDTAVSEPLVLGMTMEQFDRLDHLLRLLAAQGDAVSANCAAGFAKGTVSLLGQSIFDGALVVREILDEIEQQRLPALDGMQRSVSEERAHYAVMASIDRDSAGARLFDRASLPITTPRLH</sequence>
<comment type="caution">
    <text evidence="2">The sequence shown here is derived from an EMBL/GenBank/DDBJ whole genome shotgun (WGS) entry which is preliminary data.</text>
</comment>
<reference evidence="2 3" key="1">
    <citation type="submission" date="2019-01" db="EMBL/GenBank/DDBJ databases">
        <title>Pseudoxanthomonas composti sp. nov., isolated from compost.</title>
        <authorList>
            <person name="Yang G."/>
        </authorList>
    </citation>
    <scope>NUCLEOTIDE SEQUENCE [LARGE SCALE GENOMIC DNA]</scope>
    <source>
        <strain evidence="2 3">GSS15</strain>
    </source>
</reference>